<feature type="region of interest" description="Disordered" evidence="1">
    <location>
        <begin position="199"/>
        <end position="228"/>
    </location>
</feature>
<dbReference type="GO" id="GO:0006950">
    <property type="term" value="P:response to stress"/>
    <property type="evidence" value="ECO:0007669"/>
    <property type="project" value="TreeGrafter"/>
</dbReference>
<protein>
    <submittedName>
        <fullName evidence="2">Uncharacterized protein</fullName>
    </submittedName>
</protein>
<dbReference type="GO" id="GO:0061908">
    <property type="term" value="C:phagophore"/>
    <property type="evidence" value="ECO:0007669"/>
    <property type="project" value="TreeGrafter"/>
</dbReference>
<accession>A0AAV3NXB0</accession>
<evidence type="ECO:0000313" key="2">
    <source>
        <dbReference type="EMBL" id="GAA0143603.1"/>
    </source>
</evidence>
<evidence type="ECO:0000313" key="3">
    <source>
        <dbReference type="Proteomes" id="UP001454036"/>
    </source>
</evidence>
<dbReference type="PANTHER" id="PTHR34659">
    <property type="entry name" value="BNAA05G11610D PROTEIN"/>
    <property type="match status" value="1"/>
</dbReference>
<comment type="caution">
    <text evidence="2">The sequence shown here is derived from an EMBL/GenBank/DDBJ whole genome shotgun (WGS) entry which is preliminary data.</text>
</comment>
<evidence type="ECO:0000256" key="1">
    <source>
        <dbReference type="SAM" id="MobiDB-lite"/>
    </source>
</evidence>
<dbReference type="InterPro" id="IPR053273">
    <property type="entry name" value="CST_Regulator"/>
</dbReference>
<feature type="region of interest" description="Disordered" evidence="1">
    <location>
        <begin position="353"/>
        <end position="386"/>
    </location>
</feature>
<reference evidence="2 3" key="1">
    <citation type="submission" date="2024-01" db="EMBL/GenBank/DDBJ databases">
        <title>The complete chloroplast genome sequence of Lithospermum erythrorhizon: insights into the phylogenetic relationship among Boraginaceae species and the maternal lineages of purple gromwells.</title>
        <authorList>
            <person name="Okada T."/>
            <person name="Watanabe K."/>
        </authorList>
    </citation>
    <scope>NUCLEOTIDE SEQUENCE [LARGE SCALE GENOMIC DNA]</scope>
</reference>
<feature type="compositionally biased region" description="Basic and acidic residues" evidence="1">
    <location>
        <begin position="366"/>
        <end position="377"/>
    </location>
</feature>
<feature type="compositionally biased region" description="Polar residues" evidence="1">
    <location>
        <begin position="213"/>
        <end position="222"/>
    </location>
</feature>
<keyword evidence="3" id="KW-1185">Reference proteome</keyword>
<sequence>MDLKGITWPGNIYQKFEAMCLEVEEVMYQDTVKYLENQVQTVGSSVKKFYSEVMQDIRPPDYVDPVKVAAADIPLNPYSHTEIIKKPKVTMKRDLETIKKKTEDYKVVGDINADHELAATQLDCTIDHAKGDIAMRVSSNSYSGNRRGAGLYRRHSVNGKGNYKVGIPYKMSKETNLGSEFLSEATSFCQLSKESATRSASDGECDVNEPRSVDNSVCTSTAPVDPPDSAVNLLSDIDDPNLEISPKTHDTDSVSSNYECMESKTDTICGSVPDEAIISSEGGSDNSEIDATSNDIGLEIIERLDESKFEETCVLVDGSELQVVPQKKRKHKSYKKKLQEAFPLRMKSTRKKEYEKLAAQYSTHSSKQEEMEQHSEDVPDSEWELL</sequence>
<organism evidence="2 3">
    <name type="scientific">Lithospermum erythrorhizon</name>
    <name type="common">Purple gromwell</name>
    <name type="synonym">Lithospermum officinale var. erythrorhizon</name>
    <dbReference type="NCBI Taxonomy" id="34254"/>
    <lineage>
        <taxon>Eukaryota</taxon>
        <taxon>Viridiplantae</taxon>
        <taxon>Streptophyta</taxon>
        <taxon>Embryophyta</taxon>
        <taxon>Tracheophyta</taxon>
        <taxon>Spermatophyta</taxon>
        <taxon>Magnoliopsida</taxon>
        <taxon>eudicotyledons</taxon>
        <taxon>Gunneridae</taxon>
        <taxon>Pentapetalae</taxon>
        <taxon>asterids</taxon>
        <taxon>lamiids</taxon>
        <taxon>Boraginales</taxon>
        <taxon>Boraginaceae</taxon>
        <taxon>Boraginoideae</taxon>
        <taxon>Lithospermeae</taxon>
        <taxon>Lithospermum</taxon>
    </lineage>
</organism>
<dbReference type="Proteomes" id="UP001454036">
    <property type="component" value="Unassembled WGS sequence"/>
</dbReference>
<dbReference type="PANTHER" id="PTHR34659:SF8">
    <property type="entry name" value="(RAPE) HYPOTHETICAL PROTEIN"/>
    <property type="match status" value="1"/>
</dbReference>
<dbReference type="GO" id="GO:0005776">
    <property type="term" value="C:autophagosome"/>
    <property type="evidence" value="ECO:0007669"/>
    <property type="project" value="TreeGrafter"/>
</dbReference>
<proteinExistence type="predicted"/>
<dbReference type="EMBL" id="BAABME010000536">
    <property type="protein sequence ID" value="GAA0143603.1"/>
    <property type="molecule type" value="Genomic_DNA"/>
</dbReference>
<gene>
    <name evidence="2" type="ORF">LIER_04249</name>
</gene>
<dbReference type="AlphaFoldDB" id="A0AAV3NXB0"/>
<name>A0AAV3NXB0_LITER</name>